<protein>
    <submittedName>
        <fullName evidence="1">Uncharacterized protein</fullName>
    </submittedName>
</protein>
<gene>
    <name evidence="1" type="ORF">SAMN04488564_103650</name>
</gene>
<name>A0A1I6E2J2_9PSEU</name>
<dbReference type="Proteomes" id="UP000198583">
    <property type="component" value="Unassembled WGS sequence"/>
</dbReference>
<evidence type="ECO:0000313" key="1">
    <source>
        <dbReference type="EMBL" id="SFR11761.1"/>
    </source>
</evidence>
<evidence type="ECO:0000313" key="2">
    <source>
        <dbReference type="Proteomes" id="UP000198583"/>
    </source>
</evidence>
<proteinExistence type="predicted"/>
<accession>A0A1I6E2J2</accession>
<dbReference type="OrthoDB" id="7056088at2"/>
<reference evidence="2" key="1">
    <citation type="submission" date="2016-10" db="EMBL/GenBank/DDBJ databases">
        <authorList>
            <person name="Varghese N."/>
            <person name="Submissions S."/>
        </authorList>
    </citation>
    <scope>NUCLEOTIDE SEQUENCE [LARGE SCALE GENOMIC DNA]</scope>
    <source>
        <strain evidence="2">DSM 44232</strain>
    </source>
</reference>
<keyword evidence="2" id="KW-1185">Reference proteome</keyword>
<sequence length="1024" mass="111962">METSSAWERYLRWNTAICETVFTEMQAGRPVYLDMDDGVLAKVSSRLSLSPEDATRELTEAALSTLVLDCGPTDVFRAHLQHLARWRRSVGRSENQGSQLKPPPTVALLAVFTLAAETMGSDASFAAHAYYPRLASVLKVDNEAEQERLQFAYRSAAEQLWRGLNDWLTFADGRYGVPTAYALSHRYVGLPLSQALIRAADRRHLTQMFRQFGLPPGSELPPADMARMLDTWIQQVPCPASKNLERLWQRAGARERIAEIAATELLSWDNTLAGVVTASSGRKAGDVHLIAQLQRFPQPALQLSFLATMPAGSPPEELKVLSAEGGPTLDMLPLAGGSVRPRSAADIDSKSMAEGMLHVADPRTGIEARRHPRRLVPLRRDEQTNGFVECERVQLGEDFLLLIKDEGALLNQVTHLLKKVARPGYKTYSSMRGLPQGWALTTDLQVLVAPALEPKHADLNALVPVISSQLSIAGGLKLPGNLRKWSRLCPPEIRAVSQLEGDLQLTLTRTQLDTGDVSECKEWRSSRGLLLVDLAEQELEDGDYELKLDGGGRALQRSVLRLRSSNTPDRWSWETASRLAYDLQTPRAAVTACRVNREAGTGVRGALSPRPMSLVHAVEPHDIGAVWWSARARAKREGVPIVIASPDPKSCVVTGAHRIELPPAVGRPTASMTSGTCTQCGLIKRYPTWPRPSRRRSERHDLELDQSRWLSSIAEAEVQRISRDDALDALVHLGGGAASSLDRVATQVDSSAIAADSFRRSLEALGHVDLARDERMEVTAWAIGPPCLAEASDKTFFLSGAWSEAARWKLEVAVDEAGGKFSYANREQGPTTWFVEELTCDQVSEIADDPDLGSLLPQGTTPGVVPEAAMALLRTLPSLSTVARALPRVPLPGARRIERFDIASASWEPVQTAASPGAYRLESAFRTLYVFRTETDVEQHAGAIGTAQLVKHLEARRLGRPLLGYYPSSERLAVPLGADLPGLYGRAAVLNSGRLPGTASKSRSLVYHDVPDAVASRLYDLLAS</sequence>
<organism evidence="1 2">
    <name type="scientific">Lentzea waywayandensis</name>
    <dbReference type="NCBI Taxonomy" id="84724"/>
    <lineage>
        <taxon>Bacteria</taxon>
        <taxon>Bacillati</taxon>
        <taxon>Actinomycetota</taxon>
        <taxon>Actinomycetes</taxon>
        <taxon>Pseudonocardiales</taxon>
        <taxon>Pseudonocardiaceae</taxon>
        <taxon>Lentzea</taxon>
    </lineage>
</organism>
<dbReference type="RefSeq" id="WP_093592607.1">
    <property type="nucleotide sequence ID" value="NZ_FOYL01000003.1"/>
</dbReference>
<dbReference type="EMBL" id="FOYL01000003">
    <property type="protein sequence ID" value="SFR11761.1"/>
    <property type="molecule type" value="Genomic_DNA"/>
</dbReference>
<dbReference type="STRING" id="84724.SAMN04488564_103650"/>
<dbReference type="AlphaFoldDB" id="A0A1I6E2J2"/>